<accession>A0A7S0N107</accession>
<keyword evidence="1" id="KW-0694">RNA-binding</keyword>
<dbReference type="AlphaFoldDB" id="A0A7S0N107"/>
<dbReference type="CDD" id="cd00590">
    <property type="entry name" value="RRM_SF"/>
    <property type="match status" value="1"/>
</dbReference>
<dbReference type="PANTHER" id="PTHR15241">
    <property type="entry name" value="TRANSFORMER-2-RELATED"/>
    <property type="match status" value="1"/>
</dbReference>
<gene>
    <name evidence="3" type="ORF">POBO1169_LOCUS4752</name>
</gene>
<dbReference type="PROSITE" id="PS50102">
    <property type="entry name" value="RRM"/>
    <property type="match status" value="2"/>
</dbReference>
<evidence type="ECO:0000259" key="2">
    <source>
        <dbReference type="PROSITE" id="PS50102"/>
    </source>
</evidence>
<dbReference type="SMART" id="SM00360">
    <property type="entry name" value="RRM"/>
    <property type="match status" value="2"/>
</dbReference>
<organism evidence="3">
    <name type="scientific">Pyramimonas obovata</name>
    <dbReference type="NCBI Taxonomy" id="1411642"/>
    <lineage>
        <taxon>Eukaryota</taxon>
        <taxon>Viridiplantae</taxon>
        <taxon>Chlorophyta</taxon>
        <taxon>Pyramimonadophyceae</taxon>
        <taxon>Pyramimonadales</taxon>
        <taxon>Pyramimonadaceae</taxon>
        <taxon>Pyramimonas</taxon>
        <taxon>Pyramimonas incertae sedis</taxon>
    </lineage>
</organism>
<dbReference type="InterPro" id="IPR000504">
    <property type="entry name" value="RRM_dom"/>
</dbReference>
<dbReference type="Gene3D" id="3.30.70.330">
    <property type="match status" value="2"/>
</dbReference>
<evidence type="ECO:0000313" key="3">
    <source>
        <dbReference type="EMBL" id="CAD8657064.1"/>
    </source>
</evidence>
<sequence length="306" mass="32989">MPGLSALRVARTLWSVADNKQTIHSIPCHQHKRPLRLAHALAPALHSSSTRGTLRFSSRRSNGGRGANFFVCAAAPTEEAVSGADENTSQDIAASTADADITKRADPTRLYVGSISWELDAHQAKEAIGELCRPFSTDCEVEVPWLDKKKKKVQKHRGFAFVSFPDATVAAAAMNGLAGAELAGRGLTVRTATVAPEKLPVKPPEESRPRGRNHVKLYVGGLPVEVKDAEALKAMFVKCGTVVDSKIMKDKQGVPRGYGFVTLATERAATKALNMHGSYLQGHYVQKGGTVGWDEERKPIIVNTAD</sequence>
<dbReference type="InterPro" id="IPR035979">
    <property type="entry name" value="RBD_domain_sf"/>
</dbReference>
<dbReference type="GO" id="GO:0003723">
    <property type="term" value="F:RNA binding"/>
    <property type="evidence" value="ECO:0007669"/>
    <property type="project" value="UniProtKB-UniRule"/>
</dbReference>
<feature type="domain" description="RRM" evidence="2">
    <location>
        <begin position="215"/>
        <end position="306"/>
    </location>
</feature>
<reference evidence="3" key="1">
    <citation type="submission" date="2021-01" db="EMBL/GenBank/DDBJ databases">
        <authorList>
            <person name="Corre E."/>
            <person name="Pelletier E."/>
            <person name="Niang G."/>
            <person name="Scheremetjew M."/>
            <person name="Finn R."/>
            <person name="Kale V."/>
            <person name="Holt S."/>
            <person name="Cochrane G."/>
            <person name="Meng A."/>
            <person name="Brown T."/>
            <person name="Cohen L."/>
        </authorList>
    </citation>
    <scope>NUCLEOTIDE SEQUENCE</scope>
    <source>
        <strain evidence="3">CCMP722</strain>
    </source>
</reference>
<dbReference type="EMBL" id="HBFA01009013">
    <property type="protein sequence ID" value="CAD8657064.1"/>
    <property type="molecule type" value="Transcribed_RNA"/>
</dbReference>
<dbReference type="SUPFAM" id="SSF54928">
    <property type="entry name" value="RNA-binding domain, RBD"/>
    <property type="match status" value="2"/>
</dbReference>
<proteinExistence type="predicted"/>
<dbReference type="PANTHER" id="PTHR15241:SF304">
    <property type="entry name" value="RRM DOMAIN-CONTAINING PROTEIN"/>
    <property type="match status" value="1"/>
</dbReference>
<dbReference type="InterPro" id="IPR012677">
    <property type="entry name" value="Nucleotide-bd_a/b_plait_sf"/>
</dbReference>
<evidence type="ECO:0000256" key="1">
    <source>
        <dbReference type="PROSITE-ProRule" id="PRU00176"/>
    </source>
</evidence>
<feature type="domain" description="RRM" evidence="2">
    <location>
        <begin position="108"/>
        <end position="194"/>
    </location>
</feature>
<name>A0A7S0N107_9CHLO</name>
<dbReference type="Pfam" id="PF00076">
    <property type="entry name" value="RRM_1"/>
    <property type="match status" value="2"/>
</dbReference>
<protein>
    <recommendedName>
        <fullName evidence="2">RRM domain-containing protein</fullName>
    </recommendedName>
</protein>